<keyword evidence="2" id="KW-1133">Transmembrane helix</keyword>
<sequence>MWILSFLPDSFLIWVVNTILVLGLAGTLSSYFIRFIPPLMPYAGLIKTVGIVLLVAGVWFRGGYDNEMSWRARAADMEAKIAVSEEKSKDANKKLSDALKDKTQAVKDATAAVQLKIKQDAAKIDAKCVVDPIVILDLNEAAKSPKGKVTVQGVSK</sequence>
<evidence type="ECO:0000313" key="3">
    <source>
        <dbReference type="EMBL" id="CAB4125978.1"/>
    </source>
</evidence>
<name>A0A6J7WHA8_9CAUD</name>
<dbReference type="EMBL" id="LR796187">
    <property type="protein sequence ID" value="CAB4125978.1"/>
    <property type="molecule type" value="Genomic_DNA"/>
</dbReference>
<reference evidence="4" key="1">
    <citation type="submission" date="2020-05" db="EMBL/GenBank/DDBJ databases">
        <authorList>
            <person name="Chiriac C."/>
            <person name="Salcher M."/>
            <person name="Ghai R."/>
            <person name="Kavagutti S V."/>
        </authorList>
    </citation>
    <scope>NUCLEOTIDE SEQUENCE</scope>
</reference>
<proteinExistence type="predicted"/>
<dbReference type="EMBL" id="LR798231">
    <property type="protein sequence ID" value="CAB5208948.1"/>
    <property type="molecule type" value="Genomic_DNA"/>
</dbReference>
<feature type="transmembrane region" description="Helical" evidence="2">
    <location>
        <begin position="39"/>
        <end position="60"/>
    </location>
</feature>
<evidence type="ECO:0000256" key="1">
    <source>
        <dbReference type="SAM" id="Coils"/>
    </source>
</evidence>
<keyword evidence="2" id="KW-0812">Transmembrane</keyword>
<keyword evidence="1" id="KW-0175">Coiled coil</keyword>
<gene>
    <name evidence="4" type="ORF">UFOVP181_260</name>
    <name evidence="3" type="ORF">UFOVP57_379</name>
</gene>
<keyword evidence="2" id="KW-0472">Membrane</keyword>
<feature type="coiled-coil region" evidence="1">
    <location>
        <begin position="74"/>
        <end position="112"/>
    </location>
</feature>
<evidence type="ECO:0000313" key="4">
    <source>
        <dbReference type="EMBL" id="CAB5208948.1"/>
    </source>
</evidence>
<feature type="transmembrane region" description="Helical" evidence="2">
    <location>
        <begin position="12"/>
        <end position="33"/>
    </location>
</feature>
<evidence type="ECO:0000256" key="2">
    <source>
        <dbReference type="SAM" id="Phobius"/>
    </source>
</evidence>
<accession>A0A6J7WHA8</accession>
<protein>
    <submittedName>
        <fullName evidence="4">Uncharacterized protein</fullName>
    </submittedName>
</protein>
<organism evidence="4">
    <name type="scientific">uncultured Caudovirales phage</name>
    <dbReference type="NCBI Taxonomy" id="2100421"/>
    <lineage>
        <taxon>Viruses</taxon>
        <taxon>Duplodnaviria</taxon>
        <taxon>Heunggongvirae</taxon>
        <taxon>Uroviricota</taxon>
        <taxon>Caudoviricetes</taxon>
        <taxon>Peduoviridae</taxon>
        <taxon>Maltschvirus</taxon>
        <taxon>Maltschvirus maltsch</taxon>
    </lineage>
</organism>